<sequence length="110" mass="12669">MASFGHFIKTEREKREWTQTEFGAKIGINTSAISRIENGSQKFSKSKLKKLAELFKTDLQTVTDLFFADKFAREAFKYKCSDSIFTVAEDTANYLRNTNSKQGTFNFKNE</sequence>
<organism evidence="3 4">
    <name type="scientific">Hyunsoonleella rubra</name>
    <dbReference type="NCBI Taxonomy" id="1737062"/>
    <lineage>
        <taxon>Bacteria</taxon>
        <taxon>Pseudomonadati</taxon>
        <taxon>Bacteroidota</taxon>
        <taxon>Flavobacteriia</taxon>
        <taxon>Flavobacteriales</taxon>
        <taxon>Flavobacteriaceae</taxon>
    </lineage>
</organism>
<dbReference type="RefSeq" id="WP_380292305.1">
    <property type="nucleotide sequence ID" value="NZ_JBHULY010000026.1"/>
</dbReference>
<dbReference type="Proteomes" id="UP001597476">
    <property type="component" value="Unassembled WGS sequence"/>
</dbReference>
<accession>A0ABW5TCD9</accession>
<reference evidence="4" key="1">
    <citation type="journal article" date="2019" name="Int. J. Syst. Evol. Microbiol.">
        <title>The Global Catalogue of Microorganisms (GCM) 10K type strain sequencing project: providing services to taxonomists for standard genome sequencing and annotation.</title>
        <authorList>
            <consortium name="The Broad Institute Genomics Platform"/>
            <consortium name="The Broad Institute Genome Sequencing Center for Infectious Disease"/>
            <person name="Wu L."/>
            <person name="Ma J."/>
        </authorList>
    </citation>
    <scope>NUCLEOTIDE SEQUENCE [LARGE SCALE GENOMIC DNA]</scope>
    <source>
        <strain evidence="4">KCTC 42398</strain>
    </source>
</reference>
<dbReference type="CDD" id="cd00093">
    <property type="entry name" value="HTH_XRE"/>
    <property type="match status" value="1"/>
</dbReference>
<dbReference type="SMART" id="SM00530">
    <property type="entry name" value="HTH_XRE"/>
    <property type="match status" value="1"/>
</dbReference>
<dbReference type="Pfam" id="PF01381">
    <property type="entry name" value="HTH_3"/>
    <property type="match status" value="1"/>
</dbReference>
<keyword evidence="1" id="KW-0238">DNA-binding</keyword>
<dbReference type="Gene3D" id="1.10.260.40">
    <property type="entry name" value="lambda repressor-like DNA-binding domains"/>
    <property type="match status" value="1"/>
</dbReference>
<evidence type="ECO:0000313" key="4">
    <source>
        <dbReference type="Proteomes" id="UP001597476"/>
    </source>
</evidence>
<protein>
    <submittedName>
        <fullName evidence="3">Helix-turn-helix domain-containing protein</fullName>
    </submittedName>
</protein>
<dbReference type="SUPFAM" id="SSF47413">
    <property type="entry name" value="lambda repressor-like DNA-binding domains"/>
    <property type="match status" value="1"/>
</dbReference>
<keyword evidence="4" id="KW-1185">Reference proteome</keyword>
<proteinExistence type="predicted"/>
<dbReference type="InterPro" id="IPR010982">
    <property type="entry name" value="Lambda_DNA-bd_dom_sf"/>
</dbReference>
<evidence type="ECO:0000259" key="2">
    <source>
        <dbReference type="PROSITE" id="PS50943"/>
    </source>
</evidence>
<dbReference type="InterPro" id="IPR001387">
    <property type="entry name" value="Cro/C1-type_HTH"/>
</dbReference>
<dbReference type="PANTHER" id="PTHR46558:SF4">
    <property type="entry name" value="DNA-BIDING PHAGE PROTEIN"/>
    <property type="match status" value="1"/>
</dbReference>
<comment type="caution">
    <text evidence="3">The sequence shown here is derived from an EMBL/GenBank/DDBJ whole genome shotgun (WGS) entry which is preliminary data.</text>
</comment>
<evidence type="ECO:0000313" key="3">
    <source>
        <dbReference type="EMBL" id="MFD2726919.1"/>
    </source>
</evidence>
<evidence type="ECO:0000256" key="1">
    <source>
        <dbReference type="ARBA" id="ARBA00023125"/>
    </source>
</evidence>
<dbReference type="PROSITE" id="PS50943">
    <property type="entry name" value="HTH_CROC1"/>
    <property type="match status" value="1"/>
</dbReference>
<name>A0ABW5TCD9_9FLAO</name>
<dbReference type="EMBL" id="JBHULY010000026">
    <property type="protein sequence ID" value="MFD2726919.1"/>
    <property type="molecule type" value="Genomic_DNA"/>
</dbReference>
<feature type="domain" description="HTH cro/C1-type" evidence="2">
    <location>
        <begin position="8"/>
        <end position="62"/>
    </location>
</feature>
<gene>
    <name evidence="3" type="ORF">ACFSR8_11900</name>
</gene>
<dbReference type="PANTHER" id="PTHR46558">
    <property type="entry name" value="TRACRIPTIONAL REGULATORY PROTEIN-RELATED-RELATED"/>
    <property type="match status" value="1"/>
</dbReference>